<reference evidence="1 2" key="2">
    <citation type="submission" date="2018-11" db="EMBL/GenBank/DDBJ databases">
        <authorList>
            <consortium name="Pathogen Informatics"/>
        </authorList>
    </citation>
    <scope>NUCLEOTIDE SEQUENCE [LARGE SCALE GENOMIC DNA]</scope>
</reference>
<evidence type="ECO:0000313" key="1">
    <source>
        <dbReference type="EMBL" id="VDL87290.1"/>
    </source>
</evidence>
<keyword evidence="2" id="KW-1185">Reference proteome</keyword>
<dbReference type="Proteomes" id="UP000271162">
    <property type="component" value="Unassembled WGS sequence"/>
</dbReference>
<protein>
    <submittedName>
        <fullName evidence="3">Imm35 domain-containing protein</fullName>
    </submittedName>
</protein>
<name>A0A0N4YYW8_NIPBR</name>
<evidence type="ECO:0000313" key="3">
    <source>
        <dbReference type="WBParaSite" id="NBR_0002244001-mRNA-1"/>
    </source>
</evidence>
<proteinExistence type="predicted"/>
<gene>
    <name evidence="1" type="ORF">NBR_LOCUS22441</name>
</gene>
<dbReference type="EMBL" id="UYSL01028073">
    <property type="protein sequence ID" value="VDL87290.1"/>
    <property type="molecule type" value="Genomic_DNA"/>
</dbReference>
<dbReference type="AlphaFoldDB" id="A0A0N4YYW8"/>
<dbReference type="WBParaSite" id="NBR_0002244001-mRNA-1">
    <property type="protein sequence ID" value="NBR_0002244001-mRNA-1"/>
    <property type="gene ID" value="NBR_0002244001"/>
</dbReference>
<evidence type="ECO:0000313" key="2">
    <source>
        <dbReference type="Proteomes" id="UP000271162"/>
    </source>
</evidence>
<organism evidence="3">
    <name type="scientific">Nippostrongylus brasiliensis</name>
    <name type="common">Rat hookworm</name>
    <dbReference type="NCBI Taxonomy" id="27835"/>
    <lineage>
        <taxon>Eukaryota</taxon>
        <taxon>Metazoa</taxon>
        <taxon>Ecdysozoa</taxon>
        <taxon>Nematoda</taxon>
        <taxon>Chromadorea</taxon>
        <taxon>Rhabditida</taxon>
        <taxon>Rhabditina</taxon>
        <taxon>Rhabditomorpha</taxon>
        <taxon>Strongyloidea</taxon>
        <taxon>Heligmosomidae</taxon>
        <taxon>Nippostrongylus</taxon>
    </lineage>
</organism>
<reference evidence="3" key="1">
    <citation type="submission" date="2017-02" db="UniProtKB">
        <authorList>
            <consortium name="WormBaseParasite"/>
        </authorList>
    </citation>
    <scope>IDENTIFICATION</scope>
</reference>
<sequence length="63" mass="7142">MSAWERMMVDRAREQLSTAGSVEVVMNEDIIRFCGENVLVFSSLERLPSKVSDYDPTKITVGF</sequence>
<accession>A0A0N4YYW8</accession>
<dbReference type="STRING" id="27835.A0A0N4YYW8"/>